<dbReference type="OrthoDB" id="4640847at2"/>
<proteinExistence type="predicted"/>
<keyword evidence="2" id="KW-1185">Reference proteome</keyword>
<comment type="caution">
    <text evidence="1">The sequence shown here is derived from an EMBL/GenBank/DDBJ whole genome shotgun (WGS) entry which is preliminary data.</text>
</comment>
<evidence type="ECO:0000313" key="1">
    <source>
        <dbReference type="EMBL" id="PFG19839.1"/>
    </source>
</evidence>
<dbReference type="Proteomes" id="UP000224915">
    <property type="component" value="Unassembled WGS sequence"/>
</dbReference>
<dbReference type="EMBL" id="PDJD01000001">
    <property type="protein sequence ID" value="PFG19839.1"/>
    <property type="molecule type" value="Genomic_DNA"/>
</dbReference>
<dbReference type="RefSeq" id="WP_098468903.1">
    <property type="nucleotide sequence ID" value="NZ_PDJD01000001.1"/>
</dbReference>
<gene>
    <name evidence="1" type="ORF">ATL40_1415</name>
</gene>
<protein>
    <submittedName>
        <fullName evidence="1">Uncharacterized protein</fullName>
    </submittedName>
</protein>
<organism evidence="1 2">
    <name type="scientific">Serinibacter salmoneus</name>
    <dbReference type="NCBI Taxonomy" id="556530"/>
    <lineage>
        <taxon>Bacteria</taxon>
        <taxon>Bacillati</taxon>
        <taxon>Actinomycetota</taxon>
        <taxon>Actinomycetes</taxon>
        <taxon>Micrococcales</taxon>
        <taxon>Beutenbergiaceae</taxon>
        <taxon>Serinibacter</taxon>
    </lineage>
</organism>
<dbReference type="AlphaFoldDB" id="A0A2A9D1V9"/>
<name>A0A2A9D1V9_9MICO</name>
<reference evidence="1 2" key="1">
    <citation type="submission" date="2017-10" db="EMBL/GenBank/DDBJ databases">
        <title>Sequencing the genomes of 1000 actinobacteria strains.</title>
        <authorList>
            <person name="Klenk H.-P."/>
        </authorList>
    </citation>
    <scope>NUCLEOTIDE SEQUENCE [LARGE SCALE GENOMIC DNA]</scope>
    <source>
        <strain evidence="1 2">DSM 21801</strain>
    </source>
</reference>
<evidence type="ECO:0000313" key="2">
    <source>
        <dbReference type="Proteomes" id="UP000224915"/>
    </source>
</evidence>
<sequence length="160" mass="17022">MTARIVIELAEPALAPHRQSPEPSSLIVVDPFSGTLLRERGTGFEASTAALLGFTPELDTAASLTLLEDFTSDPARATGQFPILVWRGATYPVRSRVVCVLLSPDDGESLVFARVSPVGDRTEFASLEDAQAACLPGDRVERQVRSVWLPASAADVAVSS</sequence>
<accession>A0A2A9D1V9</accession>